<protein>
    <submittedName>
        <fullName evidence="1">Uncharacterized protein</fullName>
    </submittedName>
</protein>
<gene>
    <name evidence="1" type="ORF">TTRE_0000801401</name>
</gene>
<proteinExistence type="predicted"/>
<dbReference type="EMBL" id="HG806681">
    <property type="protein sequence ID" value="CDW59676.1"/>
    <property type="molecule type" value="Genomic_DNA"/>
</dbReference>
<dbReference type="AlphaFoldDB" id="A0A077ZHA9"/>
<sequence>MAYDGFGPHRIDVISQKQHYFVELTQLAAHGRDVTAKGFQVLPRRNVMLVERLQDRFKDAREPRYTGPVRPQCSSVRSKRSLYSWSFWAHKWRNGLSFEDSLSVLPTAPVSYGSEESRRARVFDGQRGE</sequence>
<accession>A0A077ZHA9</accession>
<evidence type="ECO:0000313" key="1">
    <source>
        <dbReference type="EMBL" id="CDW59676.1"/>
    </source>
</evidence>
<keyword evidence="2" id="KW-1185">Reference proteome</keyword>
<reference evidence="1" key="1">
    <citation type="submission" date="2014-01" db="EMBL/GenBank/DDBJ databases">
        <authorList>
            <person name="Aslett M."/>
        </authorList>
    </citation>
    <scope>NUCLEOTIDE SEQUENCE</scope>
</reference>
<reference evidence="1" key="2">
    <citation type="submission" date="2014-03" db="EMBL/GenBank/DDBJ databases">
        <title>The whipworm genome and dual-species transcriptomics of an intimate host-pathogen interaction.</title>
        <authorList>
            <person name="Foth B.J."/>
            <person name="Tsai I.J."/>
            <person name="Reid A.J."/>
            <person name="Bancroft A.J."/>
            <person name="Nichol S."/>
            <person name="Tracey A."/>
            <person name="Holroyd N."/>
            <person name="Cotton J.A."/>
            <person name="Stanley E.J."/>
            <person name="Zarowiecki M."/>
            <person name="Liu J.Z."/>
            <person name="Huckvale T."/>
            <person name="Cooper P.J."/>
            <person name="Grencis R.K."/>
            <person name="Berriman M."/>
        </authorList>
    </citation>
    <scope>NUCLEOTIDE SEQUENCE [LARGE SCALE GENOMIC DNA]</scope>
</reference>
<dbReference type="Proteomes" id="UP000030665">
    <property type="component" value="Unassembled WGS sequence"/>
</dbReference>
<organism evidence="1 2">
    <name type="scientific">Trichuris trichiura</name>
    <name type="common">Whipworm</name>
    <name type="synonym">Trichocephalus trichiurus</name>
    <dbReference type="NCBI Taxonomy" id="36087"/>
    <lineage>
        <taxon>Eukaryota</taxon>
        <taxon>Metazoa</taxon>
        <taxon>Ecdysozoa</taxon>
        <taxon>Nematoda</taxon>
        <taxon>Enoplea</taxon>
        <taxon>Dorylaimia</taxon>
        <taxon>Trichinellida</taxon>
        <taxon>Trichuridae</taxon>
        <taxon>Trichuris</taxon>
    </lineage>
</organism>
<name>A0A077ZHA9_TRITR</name>
<evidence type="ECO:0000313" key="2">
    <source>
        <dbReference type="Proteomes" id="UP000030665"/>
    </source>
</evidence>